<dbReference type="RefSeq" id="XP_030616267.1">
    <property type="nucleotide sequence ID" value="XM_030760407.1"/>
</dbReference>
<reference evidence="3" key="1">
    <citation type="submission" date="2025-08" db="UniProtKB">
        <authorList>
            <consortium name="RefSeq"/>
        </authorList>
    </citation>
    <scope>IDENTIFICATION</scope>
    <source>
        <tissue evidence="3">Blood</tissue>
    </source>
</reference>
<feature type="region of interest" description="Disordered" evidence="1">
    <location>
        <begin position="1"/>
        <end position="115"/>
    </location>
</feature>
<feature type="compositionally biased region" description="Basic and acidic residues" evidence="1">
    <location>
        <begin position="174"/>
        <end position="186"/>
    </location>
</feature>
<evidence type="ECO:0000313" key="2">
    <source>
        <dbReference type="Proteomes" id="UP000248483"/>
    </source>
</evidence>
<keyword evidence="2" id="KW-1185">Reference proteome</keyword>
<dbReference type="InParanoid" id="A0A7F8K950"/>
<dbReference type="Proteomes" id="UP000248483">
    <property type="component" value="Unplaced"/>
</dbReference>
<name>A0A7F8K950_DELLE</name>
<evidence type="ECO:0000313" key="3">
    <source>
        <dbReference type="RefSeq" id="XP_030616267.1"/>
    </source>
</evidence>
<gene>
    <name evidence="3" type="primary">LOC115802111</name>
</gene>
<dbReference type="AlphaFoldDB" id="A0A7F8K950"/>
<evidence type="ECO:0000256" key="1">
    <source>
        <dbReference type="SAM" id="MobiDB-lite"/>
    </source>
</evidence>
<proteinExistence type="predicted"/>
<accession>A0A7F8K950</accession>
<feature type="region of interest" description="Disordered" evidence="1">
    <location>
        <begin position="166"/>
        <end position="213"/>
    </location>
</feature>
<feature type="compositionally biased region" description="Low complexity" evidence="1">
    <location>
        <begin position="12"/>
        <end position="42"/>
    </location>
</feature>
<protein>
    <submittedName>
        <fullName evidence="3">U1 small nuclear ribonucleoprotein C-like</fullName>
    </submittedName>
</protein>
<dbReference type="GeneID" id="115802111"/>
<organism evidence="2 3">
    <name type="scientific">Delphinapterus leucas</name>
    <name type="common">Beluga whale</name>
    <dbReference type="NCBI Taxonomy" id="9749"/>
    <lineage>
        <taxon>Eukaryota</taxon>
        <taxon>Metazoa</taxon>
        <taxon>Chordata</taxon>
        <taxon>Craniata</taxon>
        <taxon>Vertebrata</taxon>
        <taxon>Euteleostomi</taxon>
        <taxon>Mammalia</taxon>
        <taxon>Eutheria</taxon>
        <taxon>Laurasiatheria</taxon>
        <taxon>Artiodactyla</taxon>
        <taxon>Whippomorpha</taxon>
        <taxon>Cetacea</taxon>
        <taxon>Odontoceti</taxon>
        <taxon>Monodontidae</taxon>
        <taxon>Delphinapterus</taxon>
    </lineage>
</organism>
<dbReference type="KEGG" id="dle:115802111"/>
<sequence>MFVWGAGGEPHAPAQVPGGASSGPGASESGPRGSRRPGSWAGHGAVSPGSGCPRTCAALRPPGRLDGRRGSSPAGEDARHHPRARLSPACTAAVKFTPPQGPGRGGLGVPRCPPSPRGLHFLLPLTNSAPPPPSGTALSLPLKISARRSTPQAEAVRLLLSVPCSFGCPANPARRRDGREADPCAERRRRRRNSQAPASRSRALRSGQRGLSGARLAQALSVHAASNGS</sequence>